<reference evidence="2" key="1">
    <citation type="submission" date="2024-06" db="EMBL/GenBank/DDBJ databases">
        <title>Multi-omics analyses provide insights into the biosynthesis of the anticancer antibiotic pleurotin in Hohenbuehelia grisea.</title>
        <authorList>
            <person name="Weaver J.A."/>
            <person name="Alberti F."/>
        </authorList>
    </citation>
    <scope>NUCLEOTIDE SEQUENCE [LARGE SCALE GENOMIC DNA]</scope>
    <source>
        <strain evidence="2">T-177</strain>
    </source>
</reference>
<protein>
    <recommendedName>
        <fullName evidence="3">ATP-dependent DNA helicase</fullName>
    </recommendedName>
</protein>
<dbReference type="InterPro" id="IPR051055">
    <property type="entry name" value="PIF1_helicase"/>
</dbReference>
<sequence length="214" mass="23803">MLNPSDRRGKTSDLMFLWKDVRYLIVDEVSIGAKFLSQVSARMKQGKGDDPSMSGKSFGGVNVIFMGDFGQLKPPRQKSLYSPDLISSSSFKDGSEEDSISAMNGILLWRQISVVVKLRDNQRHESNPEYAAILDRSRAGKAARAGKTKMLSDCQILRQRELANVARDAPETLLAFADAPVIVGTKEYRDALNTQYLLAHAKALGRNVHIYYFA</sequence>
<evidence type="ECO:0008006" key="3">
    <source>
        <dbReference type="Google" id="ProtNLM"/>
    </source>
</evidence>
<accession>A0ABR3IPH4</accession>
<evidence type="ECO:0000313" key="1">
    <source>
        <dbReference type="EMBL" id="KAL0945162.1"/>
    </source>
</evidence>
<dbReference type="EMBL" id="JASNQZ010000019">
    <property type="protein sequence ID" value="KAL0945162.1"/>
    <property type="molecule type" value="Genomic_DNA"/>
</dbReference>
<organism evidence="1 2">
    <name type="scientific">Hohenbuehelia grisea</name>
    <dbReference type="NCBI Taxonomy" id="104357"/>
    <lineage>
        <taxon>Eukaryota</taxon>
        <taxon>Fungi</taxon>
        <taxon>Dikarya</taxon>
        <taxon>Basidiomycota</taxon>
        <taxon>Agaricomycotina</taxon>
        <taxon>Agaricomycetes</taxon>
        <taxon>Agaricomycetidae</taxon>
        <taxon>Agaricales</taxon>
        <taxon>Pleurotineae</taxon>
        <taxon>Pleurotaceae</taxon>
        <taxon>Hohenbuehelia</taxon>
    </lineage>
</organism>
<name>A0ABR3IPH4_9AGAR</name>
<keyword evidence="2" id="KW-1185">Reference proteome</keyword>
<dbReference type="Gene3D" id="3.40.50.300">
    <property type="entry name" value="P-loop containing nucleotide triphosphate hydrolases"/>
    <property type="match status" value="1"/>
</dbReference>
<dbReference type="PANTHER" id="PTHR47642">
    <property type="entry name" value="ATP-DEPENDENT DNA HELICASE"/>
    <property type="match status" value="1"/>
</dbReference>
<dbReference type="Proteomes" id="UP001556367">
    <property type="component" value="Unassembled WGS sequence"/>
</dbReference>
<gene>
    <name evidence="1" type="ORF">HGRIS_004313</name>
</gene>
<comment type="caution">
    <text evidence="1">The sequence shown here is derived from an EMBL/GenBank/DDBJ whole genome shotgun (WGS) entry which is preliminary data.</text>
</comment>
<evidence type="ECO:0000313" key="2">
    <source>
        <dbReference type="Proteomes" id="UP001556367"/>
    </source>
</evidence>
<proteinExistence type="predicted"/>
<dbReference type="InterPro" id="IPR027417">
    <property type="entry name" value="P-loop_NTPase"/>
</dbReference>